<evidence type="ECO:0000259" key="8">
    <source>
        <dbReference type="PROSITE" id="PS50011"/>
    </source>
</evidence>
<keyword evidence="3 10" id="KW-0418">Kinase</keyword>
<dbReference type="PROSITE" id="PS50011">
    <property type="entry name" value="PROTEIN_KINASE_DOM"/>
    <property type="match status" value="1"/>
</dbReference>
<dbReference type="PANTHER" id="PTHR48011">
    <property type="entry name" value="CCR4-NOT TRANSCRIPTIONAL COMPLEX SUBUNIT CAF120-RELATED"/>
    <property type="match status" value="1"/>
</dbReference>
<comment type="similarity">
    <text evidence="6">Belongs to the protein kinase superfamily.</text>
</comment>
<dbReference type="InterPro" id="IPR052751">
    <property type="entry name" value="Plant_MAPKKK"/>
</dbReference>
<dbReference type="SMART" id="SM00220">
    <property type="entry name" value="S_TKc"/>
    <property type="match status" value="1"/>
</dbReference>
<evidence type="ECO:0000256" key="5">
    <source>
        <dbReference type="PROSITE-ProRule" id="PRU10141"/>
    </source>
</evidence>
<dbReference type="Pfam" id="PF00069">
    <property type="entry name" value="Pkinase"/>
    <property type="match status" value="1"/>
</dbReference>
<name>A0A6J1CDG2_MOMCH</name>
<evidence type="ECO:0000313" key="9">
    <source>
        <dbReference type="Proteomes" id="UP000504603"/>
    </source>
</evidence>
<dbReference type="AlphaFoldDB" id="A0A6J1CDG2"/>
<dbReference type="InterPro" id="IPR008271">
    <property type="entry name" value="Ser/Thr_kinase_AS"/>
</dbReference>
<accession>A0A6J1CDG2</accession>
<dbReference type="PROSITE" id="PS00107">
    <property type="entry name" value="PROTEIN_KINASE_ATP"/>
    <property type="match status" value="1"/>
</dbReference>
<reference evidence="10" key="1">
    <citation type="submission" date="2025-08" db="UniProtKB">
        <authorList>
            <consortium name="RefSeq"/>
        </authorList>
    </citation>
    <scope>IDENTIFICATION</scope>
    <source>
        <strain evidence="10">OHB3-1</strain>
    </source>
</reference>
<dbReference type="OrthoDB" id="275301at2759"/>
<keyword evidence="2 5" id="KW-0547">Nucleotide-binding</keyword>
<dbReference type="GO" id="GO:0007165">
    <property type="term" value="P:signal transduction"/>
    <property type="evidence" value="ECO:0007669"/>
    <property type="project" value="TreeGrafter"/>
</dbReference>
<keyword evidence="6" id="KW-0723">Serine/threonine-protein kinase</keyword>
<proteinExistence type="inferred from homology"/>
<dbReference type="Gene3D" id="1.10.510.10">
    <property type="entry name" value="Transferase(Phosphotransferase) domain 1"/>
    <property type="match status" value="1"/>
</dbReference>
<dbReference type="RefSeq" id="XP_022139681.1">
    <property type="nucleotide sequence ID" value="XM_022283989.1"/>
</dbReference>
<dbReference type="GeneID" id="111010528"/>
<evidence type="ECO:0000313" key="10">
    <source>
        <dbReference type="RefSeq" id="XP_022139681.1"/>
    </source>
</evidence>
<dbReference type="PANTHER" id="PTHR48011:SF76">
    <property type="entry name" value="MITOGEN-ACTIVATED PROTEIN KINASE KINASE KINASE 15"/>
    <property type="match status" value="1"/>
</dbReference>
<dbReference type="GO" id="GO:0004674">
    <property type="term" value="F:protein serine/threonine kinase activity"/>
    <property type="evidence" value="ECO:0007669"/>
    <property type="project" value="UniProtKB-KW"/>
</dbReference>
<dbReference type="Proteomes" id="UP000504603">
    <property type="component" value="Unplaced"/>
</dbReference>
<evidence type="ECO:0000256" key="6">
    <source>
        <dbReference type="RuleBase" id="RU000304"/>
    </source>
</evidence>
<gene>
    <name evidence="10" type="primary">LOC111010528</name>
</gene>
<protein>
    <submittedName>
        <fullName evidence="10">Mitogen-activated protein kinase kinase kinase 18</fullName>
    </submittedName>
</protein>
<dbReference type="KEGG" id="mcha:111010528"/>
<dbReference type="CDD" id="cd06606">
    <property type="entry name" value="STKc_MAPKKK"/>
    <property type="match status" value="1"/>
</dbReference>
<dbReference type="InterPro" id="IPR000719">
    <property type="entry name" value="Prot_kinase_dom"/>
</dbReference>
<dbReference type="GO" id="GO:0005524">
    <property type="term" value="F:ATP binding"/>
    <property type="evidence" value="ECO:0007669"/>
    <property type="project" value="UniProtKB-UniRule"/>
</dbReference>
<evidence type="ECO:0000256" key="4">
    <source>
        <dbReference type="ARBA" id="ARBA00022840"/>
    </source>
</evidence>
<dbReference type="InterPro" id="IPR011009">
    <property type="entry name" value="Kinase-like_dom_sf"/>
</dbReference>
<feature type="domain" description="Protein kinase" evidence="8">
    <location>
        <begin position="3"/>
        <end position="257"/>
    </location>
</feature>
<evidence type="ECO:0000256" key="7">
    <source>
        <dbReference type="SAM" id="MobiDB-lite"/>
    </source>
</evidence>
<dbReference type="InterPro" id="IPR017441">
    <property type="entry name" value="Protein_kinase_ATP_BS"/>
</dbReference>
<dbReference type="PROSITE" id="PS00108">
    <property type="entry name" value="PROTEIN_KINASE_ST"/>
    <property type="match status" value="1"/>
</dbReference>
<keyword evidence="9" id="KW-1185">Reference proteome</keyword>
<feature type="binding site" evidence="5">
    <location>
        <position position="32"/>
    </location>
    <ligand>
        <name>ATP</name>
        <dbReference type="ChEBI" id="CHEBI:30616"/>
    </ligand>
</feature>
<evidence type="ECO:0000256" key="1">
    <source>
        <dbReference type="ARBA" id="ARBA00022679"/>
    </source>
</evidence>
<organism evidence="9 10">
    <name type="scientific">Momordica charantia</name>
    <name type="common">Bitter gourd</name>
    <name type="synonym">Balsam pear</name>
    <dbReference type="NCBI Taxonomy" id="3673"/>
    <lineage>
        <taxon>Eukaryota</taxon>
        <taxon>Viridiplantae</taxon>
        <taxon>Streptophyta</taxon>
        <taxon>Embryophyta</taxon>
        <taxon>Tracheophyta</taxon>
        <taxon>Spermatophyta</taxon>
        <taxon>Magnoliopsida</taxon>
        <taxon>eudicotyledons</taxon>
        <taxon>Gunneridae</taxon>
        <taxon>Pentapetalae</taxon>
        <taxon>rosids</taxon>
        <taxon>fabids</taxon>
        <taxon>Cucurbitales</taxon>
        <taxon>Cucurbitaceae</taxon>
        <taxon>Momordiceae</taxon>
        <taxon>Momordica</taxon>
    </lineage>
</organism>
<evidence type="ECO:0000256" key="3">
    <source>
        <dbReference type="ARBA" id="ARBA00022777"/>
    </source>
</evidence>
<sequence length="435" mass="47805">MEWTRGPAVGRGSSATVYLATAASSGHQFAVKSTDLSSSAFLQKEHALLSNLSSPFVIKCFGFEIETESFKPAVFNLFMEYLPESLWDAIQSHGGRMGEPMIGAYTRQILKGLEYLHANKLAHCDIKSRNLLMGESGLKIADLGCAKFVDRVAGIGDGGFSGTPAFMAPEVARGEEQGFAADVWAVGCTVIEMATGDRPWPEMDDPVAALYKIGFSGESPEVPVWFSERAKDFVANCLIKDPKERWTAKELLEHPFLQGFDSESQIECSRKKTTDLGSSPSCVLDQSFWDSMEDSETPLKLIDQAPWSDPPAERIRRLSGNSSDLDWEWDDRDWIMVRNNGVGGGSHGNGSVSSDSSLTVEEEEGEGENLNVEEDFVLFCLGEDYFISSVNSGRGGLEVRFECDFVLEIVEFGGPNEYCSSSLMQIDLLLHFPSI</sequence>
<keyword evidence="4 5" id="KW-0067">ATP-binding</keyword>
<keyword evidence="1" id="KW-0808">Transferase</keyword>
<dbReference type="SUPFAM" id="SSF56112">
    <property type="entry name" value="Protein kinase-like (PK-like)"/>
    <property type="match status" value="1"/>
</dbReference>
<evidence type="ECO:0000256" key="2">
    <source>
        <dbReference type="ARBA" id="ARBA00022741"/>
    </source>
</evidence>
<feature type="region of interest" description="Disordered" evidence="7">
    <location>
        <begin position="341"/>
        <end position="366"/>
    </location>
</feature>